<dbReference type="Proteomes" id="UP000235728">
    <property type="component" value="Unassembled WGS sequence"/>
</dbReference>
<organism evidence="3 4">
    <name type="scientific">Beauveria bassiana</name>
    <name type="common">White muscardine disease fungus</name>
    <name type="synonym">Tritirachium shiotae</name>
    <dbReference type="NCBI Taxonomy" id="176275"/>
    <lineage>
        <taxon>Eukaryota</taxon>
        <taxon>Fungi</taxon>
        <taxon>Dikarya</taxon>
        <taxon>Ascomycota</taxon>
        <taxon>Pezizomycotina</taxon>
        <taxon>Sordariomycetes</taxon>
        <taxon>Hypocreomycetidae</taxon>
        <taxon>Hypocreales</taxon>
        <taxon>Cordycipitaceae</taxon>
        <taxon>Beauveria</taxon>
    </lineage>
</organism>
<feature type="compositionally biased region" description="Acidic residues" evidence="1">
    <location>
        <begin position="1"/>
        <end position="19"/>
    </location>
</feature>
<evidence type="ECO:0000256" key="1">
    <source>
        <dbReference type="SAM" id="MobiDB-lite"/>
    </source>
</evidence>
<feature type="compositionally biased region" description="Basic and acidic residues" evidence="1">
    <location>
        <begin position="20"/>
        <end position="29"/>
    </location>
</feature>
<reference evidence="3 4" key="1">
    <citation type="journal article" date="2016" name="Appl. Microbiol. Biotechnol.">
        <title>Characterization of T-DNA insertion mutants with decreased virulence in the entomopathogenic fungus Beauveria bassiana JEF-007.</title>
        <authorList>
            <person name="Kim S."/>
            <person name="Lee S.J."/>
            <person name="Nai Y.S."/>
            <person name="Yu J.S."/>
            <person name="Lee M.R."/>
            <person name="Yang Y.T."/>
            <person name="Kim J.S."/>
        </authorList>
    </citation>
    <scope>NUCLEOTIDE SEQUENCE [LARGE SCALE GENOMIC DNA]</scope>
    <source>
        <strain evidence="3 4">JEF-007</strain>
    </source>
</reference>
<keyword evidence="2" id="KW-0812">Transmembrane</keyword>
<dbReference type="EMBL" id="MRVG01000001">
    <property type="protein sequence ID" value="PMB72713.1"/>
    <property type="molecule type" value="Genomic_DNA"/>
</dbReference>
<sequence>MNSDKSDDDSDKSDEEMDDNVTRIVKDGLHLGSAANRQGHGAARKHDPEDTRPQYRTPRAVNLDIGLPAGNPDSVDEMYSNVALLLFLLAATLEASTYLGAVNWLPTRLIFMKIWLAMSWIRLMYSGLG</sequence>
<gene>
    <name evidence="3" type="ORF">BM221_000130</name>
</gene>
<proteinExistence type="predicted"/>
<protein>
    <submittedName>
        <fullName evidence="3">Uncharacterized protein</fullName>
    </submittedName>
</protein>
<keyword evidence="2" id="KW-0472">Membrane</keyword>
<dbReference type="AlphaFoldDB" id="A0A2N6NZL0"/>
<evidence type="ECO:0000256" key="2">
    <source>
        <dbReference type="SAM" id="Phobius"/>
    </source>
</evidence>
<comment type="caution">
    <text evidence="3">The sequence shown here is derived from an EMBL/GenBank/DDBJ whole genome shotgun (WGS) entry which is preliminary data.</text>
</comment>
<feature type="transmembrane region" description="Helical" evidence="2">
    <location>
        <begin position="82"/>
        <end position="102"/>
    </location>
</feature>
<feature type="compositionally biased region" description="Basic and acidic residues" evidence="1">
    <location>
        <begin position="44"/>
        <end position="53"/>
    </location>
</feature>
<accession>A0A2N6NZL0</accession>
<name>A0A2N6NZL0_BEABA</name>
<keyword evidence="2" id="KW-1133">Transmembrane helix</keyword>
<evidence type="ECO:0000313" key="4">
    <source>
        <dbReference type="Proteomes" id="UP000235728"/>
    </source>
</evidence>
<evidence type="ECO:0000313" key="3">
    <source>
        <dbReference type="EMBL" id="PMB72713.1"/>
    </source>
</evidence>
<feature type="region of interest" description="Disordered" evidence="1">
    <location>
        <begin position="1"/>
        <end position="58"/>
    </location>
</feature>